<sequence>MPDTPTLNRPWLIAVWPGMGHVALNAGVYLLAKLEMTAVAEFEGGDLFDVGQVEVKGGVIQPARRPRNRFFVWTDPEHRHDLVVFLGEAQPPVGKLPFCRQVIDYALGLGVERVVTFAAMATQMRPEHPSRVFGAATDEKGVTELRGHGLTVLEDGNIGGLNGVLLGAAAAAGLRGTCLLGEMPQVFAQVPFPKASLAILEAFTTLTGVGVDMTELAEQSKAVEDQLGELLSRVEDQYGQPPGDDEGADEDDEEEGEFAAEDDSEPPERVAPGTREGVEYRYEGPDEPVQLPSVARIEELFARAAEDRSKAFELKRELDRLGLFKRYEDRFLDLFKHEA</sequence>
<gene>
    <name evidence="2" type="ORF">FTUN_6428</name>
</gene>
<dbReference type="RefSeq" id="WP_171473917.1">
    <property type="nucleotide sequence ID" value="NZ_CP053452.2"/>
</dbReference>
<proteinExistence type="predicted"/>
<dbReference type="SUPFAM" id="SSF159659">
    <property type="entry name" value="Cgl1923-like"/>
    <property type="match status" value="1"/>
</dbReference>
<dbReference type="AlphaFoldDB" id="A0A6M5Z027"/>
<protein>
    <recommendedName>
        <fullName evidence="4">PAC2 family protein</fullName>
    </recommendedName>
</protein>
<name>A0A6M5Z027_9BACT</name>
<accession>A0A6M5Z027</accession>
<dbReference type="InterPro" id="IPR038389">
    <property type="entry name" value="PSMG2_sf"/>
</dbReference>
<evidence type="ECO:0000313" key="2">
    <source>
        <dbReference type="EMBL" id="QJW98833.1"/>
    </source>
</evidence>
<feature type="region of interest" description="Disordered" evidence="1">
    <location>
        <begin position="234"/>
        <end position="287"/>
    </location>
</feature>
<evidence type="ECO:0000256" key="1">
    <source>
        <dbReference type="SAM" id="MobiDB-lite"/>
    </source>
</evidence>
<keyword evidence="3" id="KW-1185">Reference proteome</keyword>
<dbReference type="Gene3D" id="3.40.50.10900">
    <property type="entry name" value="PAC-like subunit"/>
    <property type="match status" value="1"/>
</dbReference>
<organism evidence="2 3">
    <name type="scientific">Frigoriglobus tundricola</name>
    <dbReference type="NCBI Taxonomy" id="2774151"/>
    <lineage>
        <taxon>Bacteria</taxon>
        <taxon>Pseudomonadati</taxon>
        <taxon>Planctomycetota</taxon>
        <taxon>Planctomycetia</taxon>
        <taxon>Gemmatales</taxon>
        <taxon>Gemmataceae</taxon>
        <taxon>Frigoriglobus</taxon>
    </lineage>
</organism>
<dbReference type="InterPro" id="IPR019151">
    <property type="entry name" value="Proteasome_assmbl_chaperone_2"/>
</dbReference>
<evidence type="ECO:0000313" key="3">
    <source>
        <dbReference type="Proteomes" id="UP000503447"/>
    </source>
</evidence>
<dbReference type="Pfam" id="PF09754">
    <property type="entry name" value="PAC2"/>
    <property type="match status" value="1"/>
</dbReference>
<reference evidence="3" key="1">
    <citation type="submission" date="2020-05" db="EMBL/GenBank/DDBJ databases">
        <title>Frigoriglobus tundricola gen. nov., sp. nov., a psychrotolerant cellulolytic planctomycete of the family Gemmataceae with two divergent copies of 16S rRNA gene.</title>
        <authorList>
            <person name="Kulichevskaya I.S."/>
            <person name="Ivanova A.A."/>
            <person name="Naumoff D.G."/>
            <person name="Beletsky A.V."/>
            <person name="Rijpstra W.I.C."/>
            <person name="Sinninghe Damste J.S."/>
            <person name="Mardanov A.V."/>
            <person name="Ravin N.V."/>
            <person name="Dedysh S.N."/>
        </authorList>
    </citation>
    <scope>NUCLEOTIDE SEQUENCE [LARGE SCALE GENOMIC DNA]</scope>
    <source>
        <strain evidence="3">PL17</strain>
    </source>
</reference>
<dbReference type="PANTHER" id="PTHR35610">
    <property type="entry name" value="3-ISOPROPYLMALATE DEHYDRATASE-RELATED"/>
    <property type="match status" value="1"/>
</dbReference>
<feature type="compositionally biased region" description="Acidic residues" evidence="1">
    <location>
        <begin position="243"/>
        <end position="265"/>
    </location>
</feature>
<evidence type="ECO:0008006" key="4">
    <source>
        <dbReference type="Google" id="ProtNLM"/>
    </source>
</evidence>
<dbReference type="KEGG" id="ftj:FTUN_6428"/>
<dbReference type="PANTHER" id="PTHR35610:SF7">
    <property type="entry name" value="3-ISOPROPYLMALATE DEHYDRATASE"/>
    <property type="match status" value="1"/>
</dbReference>
<dbReference type="EMBL" id="CP053452">
    <property type="protein sequence ID" value="QJW98833.1"/>
    <property type="molecule type" value="Genomic_DNA"/>
</dbReference>
<dbReference type="Proteomes" id="UP000503447">
    <property type="component" value="Chromosome"/>
</dbReference>